<keyword evidence="1" id="KW-0472">Membrane</keyword>
<dbReference type="Pfam" id="PF07811">
    <property type="entry name" value="TadE"/>
    <property type="match status" value="1"/>
</dbReference>
<dbReference type="RefSeq" id="WP_153282103.1">
    <property type="nucleotide sequence ID" value="NZ_CP045644.1"/>
</dbReference>
<gene>
    <name evidence="3" type="ORF">GFK26_11695</name>
</gene>
<evidence type="ECO:0000259" key="2">
    <source>
        <dbReference type="Pfam" id="PF07811"/>
    </source>
</evidence>
<dbReference type="InterPro" id="IPR012495">
    <property type="entry name" value="TadE-like_dom"/>
</dbReference>
<dbReference type="AlphaFoldDB" id="A0A5Q0M0Y6"/>
<reference evidence="3 4" key="1">
    <citation type="submission" date="2019-10" db="EMBL/GenBank/DDBJ databases">
        <title>Complete genome sequence of Variovorax paradoxus 5C-2.</title>
        <authorList>
            <person name="Gogoleva N.E."/>
            <person name="Balkin A.S."/>
        </authorList>
    </citation>
    <scope>NUCLEOTIDE SEQUENCE [LARGE SCALE GENOMIC DNA]</scope>
    <source>
        <strain evidence="3 4">5C-2</strain>
    </source>
</reference>
<evidence type="ECO:0000256" key="1">
    <source>
        <dbReference type="SAM" id="Phobius"/>
    </source>
</evidence>
<accession>A0A5Q0M0Y6</accession>
<keyword evidence="1" id="KW-1133">Transmembrane helix</keyword>
<feature type="domain" description="TadE-like" evidence="2">
    <location>
        <begin position="15"/>
        <end position="57"/>
    </location>
</feature>
<organism evidence="3 4">
    <name type="scientific">Variovorax paradoxus</name>
    <dbReference type="NCBI Taxonomy" id="34073"/>
    <lineage>
        <taxon>Bacteria</taxon>
        <taxon>Pseudomonadati</taxon>
        <taxon>Pseudomonadota</taxon>
        <taxon>Betaproteobacteria</taxon>
        <taxon>Burkholderiales</taxon>
        <taxon>Comamonadaceae</taxon>
        <taxon>Variovorax</taxon>
    </lineage>
</organism>
<dbReference type="Proteomes" id="UP000326780">
    <property type="component" value="Chromosome"/>
</dbReference>
<name>A0A5Q0M0Y6_VARPD</name>
<proteinExistence type="predicted"/>
<protein>
    <submittedName>
        <fullName evidence="3">Pilus assembly protein</fullName>
    </submittedName>
</protein>
<sequence>MRTTHALPSPRCQRGVYVIEFAMVFLIFFTLLYAVICYGMLFAFRLGLQNAAEDGARAALQYQSNLGARVLRAQDVAKIRSEWMPQVKLPADVSICRVEGAAGVPLCPAVSCGPAWSQRCQVHVVVEAENLGSLLPPLPGFAVPDQIAGKASMLLELR</sequence>
<dbReference type="EMBL" id="CP045644">
    <property type="protein sequence ID" value="QFZ83380.1"/>
    <property type="molecule type" value="Genomic_DNA"/>
</dbReference>
<evidence type="ECO:0000313" key="3">
    <source>
        <dbReference type="EMBL" id="QFZ83380.1"/>
    </source>
</evidence>
<feature type="transmembrane region" description="Helical" evidence="1">
    <location>
        <begin position="21"/>
        <end position="44"/>
    </location>
</feature>
<evidence type="ECO:0000313" key="4">
    <source>
        <dbReference type="Proteomes" id="UP000326780"/>
    </source>
</evidence>
<keyword evidence="1" id="KW-0812">Transmembrane</keyword>